<sequence length="88" mass="10453">MKKQKPKEKLSKRRHACVTYADKIHKTNPTLLQIEGVLNHVWELAYVEGYQDANYDSVKLRDCREKLLLQDFNDLRDAIEDKIHETKK</sequence>
<name>A0A6M3LFJ2_9ZZZZ</name>
<organism evidence="2">
    <name type="scientific">viral metagenome</name>
    <dbReference type="NCBI Taxonomy" id="1070528"/>
    <lineage>
        <taxon>unclassified sequences</taxon>
        <taxon>metagenomes</taxon>
        <taxon>organismal metagenomes</taxon>
    </lineage>
</organism>
<evidence type="ECO:0000313" key="1">
    <source>
        <dbReference type="EMBL" id="QJA79003.1"/>
    </source>
</evidence>
<proteinExistence type="predicted"/>
<dbReference type="AlphaFoldDB" id="A0A6M3LFJ2"/>
<gene>
    <name evidence="1" type="ORF">MM415A00955_0002</name>
    <name evidence="2" type="ORF">MM415B03178_0007</name>
</gene>
<accession>A0A6M3LFJ2</accession>
<protein>
    <submittedName>
        <fullName evidence="2">Uncharacterized protein</fullName>
    </submittedName>
</protein>
<dbReference type="EMBL" id="MT143037">
    <property type="protein sequence ID" value="QJA92094.1"/>
    <property type="molecule type" value="Genomic_DNA"/>
</dbReference>
<dbReference type="EMBL" id="MT142363">
    <property type="protein sequence ID" value="QJA79003.1"/>
    <property type="molecule type" value="Genomic_DNA"/>
</dbReference>
<reference evidence="2" key="1">
    <citation type="submission" date="2020-03" db="EMBL/GenBank/DDBJ databases">
        <title>The deep terrestrial virosphere.</title>
        <authorList>
            <person name="Holmfeldt K."/>
            <person name="Nilsson E."/>
            <person name="Simone D."/>
            <person name="Lopez-Fernandez M."/>
            <person name="Wu X."/>
            <person name="de Brujin I."/>
            <person name="Lundin D."/>
            <person name="Andersson A."/>
            <person name="Bertilsson S."/>
            <person name="Dopson M."/>
        </authorList>
    </citation>
    <scope>NUCLEOTIDE SEQUENCE</scope>
    <source>
        <strain evidence="1">MM415A00955</strain>
        <strain evidence="2">MM415B03178</strain>
    </source>
</reference>
<evidence type="ECO:0000313" key="2">
    <source>
        <dbReference type="EMBL" id="QJA92094.1"/>
    </source>
</evidence>